<dbReference type="AlphaFoldDB" id="A0A830FBM9"/>
<accession>A0A830FBM9</accession>
<feature type="transmembrane region" description="Helical" evidence="2">
    <location>
        <begin position="212"/>
        <end position="234"/>
    </location>
</feature>
<reference evidence="5 6" key="1">
    <citation type="journal article" date="2019" name="Int. J. Syst. Evol. Microbiol.">
        <title>The Global Catalogue of Microorganisms (GCM) 10K type strain sequencing project: providing services to taxonomists for standard genome sequencing and annotation.</title>
        <authorList>
            <consortium name="The Broad Institute Genomics Platform"/>
            <consortium name="The Broad Institute Genome Sequencing Center for Infectious Disease"/>
            <person name="Wu L."/>
            <person name="Ma J."/>
        </authorList>
    </citation>
    <scope>NUCLEOTIDE SEQUENCE [LARGE SCALE GENOMIC DNA]</scope>
    <source>
        <strain evidence="5 6">JCM 19585</strain>
    </source>
</reference>
<evidence type="ECO:0000313" key="5">
    <source>
        <dbReference type="EMBL" id="GGL30613.1"/>
    </source>
</evidence>
<evidence type="ECO:0000256" key="1">
    <source>
        <dbReference type="SAM" id="MobiDB-lite"/>
    </source>
</evidence>
<dbReference type="InterPro" id="IPR055767">
    <property type="entry name" value="DUF7343"/>
</dbReference>
<dbReference type="OrthoDB" id="27885at2157"/>
<evidence type="ECO:0000256" key="2">
    <source>
        <dbReference type="SAM" id="Phobius"/>
    </source>
</evidence>
<evidence type="ECO:0000313" key="6">
    <source>
        <dbReference type="Proteomes" id="UP000628840"/>
    </source>
</evidence>
<keyword evidence="6" id="KW-1185">Reference proteome</keyword>
<feature type="compositionally biased region" description="Low complexity" evidence="1">
    <location>
        <begin position="265"/>
        <end position="280"/>
    </location>
</feature>
<organism evidence="5 6">
    <name type="scientific">Halarchaeum grantii</name>
    <dbReference type="NCBI Taxonomy" id="1193105"/>
    <lineage>
        <taxon>Archaea</taxon>
        <taxon>Methanobacteriati</taxon>
        <taxon>Methanobacteriota</taxon>
        <taxon>Stenosarchaea group</taxon>
        <taxon>Halobacteria</taxon>
        <taxon>Halobacteriales</taxon>
        <taxon>Halobacteriaceae</taxon>
    </lineage>
</organism>
<evidence type="ECO:0000259" key="3">
    <source>
        <dbReference type="Pfam" id="PF24034"/>
    </source>
</evidence>
<name>A0A830FBM9_9EURY</name>
<keyword evidence="2" id="KW-0472">Membrane</keyword>
<keyword evidence="2" id="KW-0812">Transmembrane</keyword>
<dbReference type="EMBL" id="BMPF01000002">
    <property type="protein sequence ID" value="GGL30613.1"/>
    <property type="molecule type" value="Genomic_DNA"/>
</dbReference>
<keyword evidence="2" id="KW-1133">Transmembrane helix</keyword>
<feature type="domain" description="DUF7343" evidence="3">
    <location>
        <begin position="297"/>
        <end position="358"/>
    </location>
</feature>
<comment type="caution">
    <text evidence="5">The sequence shown here is derived from an EMBL/GenBank/DDBJ whole genome shotgun (WGS) entry which is preliminary data.</text>
</comment>
<dbReference type="Pfam" id="PF24034">
    <property type="entry name" value="DUF7343"/>
    <property type="match status" value="1"/>
</dbReference>
<gene>
    <name evidence="5" type="ORF">GCM10009037_12890</name>
</gene>
<dbReference type="RefSeq" id="WP_188880739.1">
    <property type="nucleotide sequence ID" value="NZ_BMPF01000002.1"/>
</dbReference>
<dbReference type="Proteomes" id="UP000628840">
    <property type="component" value="Unassembled WGS sequence"/>
</dbReference>
<evidence type="ECO:0000259" key="4">
    <source>
        <dbReference type="Pfam" id="PF24036"/>
    </source>
</evidence>
<feature type="domain" description="DUF7345" evidence="4">
    <location>
        <begin position="43"/>
        <end position="171"/>
    </location>
</feature>
<dbReference type="InterPro" id="IPR055769">
    <property type="entry name" value="DUF7345"/>
</dbReference>
<proteinExistence type="predicted"/>
<sequence>MQRTVAAALACVVLLLATPVGAASGGFAALAPGGVSPDSVDLTVDVAENGSATWTVTYRLALATENETAAFEDLQRDVRANRSAYLDPFAERIRTTVRTAENATGRPMNATAFSVSTRVQSIGSQYGVVAYQFTWHGFAAVDGRTVRAGDAIAGFYIDEDTTLTLSAPEGYRVASVSPPPTTRSETAVAWEGPVTFTDEQPRATFAPPASPVPWPLVAGVVALLAALAGAGLWYRRRARAGGTAGSDGEADGEADGTAAGGANAGSGSDAAASDAEPDAAAGERERDGADERPPAELLSNEERVKRVLREHGGRARQQEVVAETGWTEAKTSQVVSGMRESGDLESFRIGRENVLKLPDADEGVEES</sequence>
<protein>
    <recommendedName>
        <fullName evidence="7">DUF4897 domain-containing protein</fullName>
    </recommendedName>
</protein>
<feature type="compositionally biased region" description="Basic and acidic residues" evidence="1">
    <location>
        <begin position="281"/>
        <end position="317"/>
    </location>
</feature>
<feature type="region of interest" description="Disordered" evidence="1">
    <location>
        <begin position="241"/>
        <end position="341"/>
    </location>
</feature>
<dbReference type="Pfam" id="PF24036">
    <property type="entry name" value="DUF7345"/>
    <property type="match status" value="1"/>
</dbReference>
<evidence type="ECO:0008006" key="7">
    <source>
        <dbReference type="Google" id="ProtNLM"/>
    </source>
</evidence>